<proteinExistence type="predicted"/>
<keyword evidence="2" id="KW-0175">Coiled coil</keyword>
<dbReference type="AlphaFoldDB" id="A0A388KNB6"/>
<comment type="caution">
    <text evidence="4">The sequence shown here is derived from an EMBL/GenBank/DDBJ whole genome shotgun (WGS) entry which is preliminary data.</text>
</comment>
<dbReference type="EMBL" id="BFEA01000148">
    <property type="protein sequence ID" value="GBG71527.1"/>
    <property type="molecule type" value="Genomic_DNA"/>
</dbReference>
<dbReference type="SUPFAM" id="SSF49899">
    <property type="entry name" value="Concanavalin A-like lectins/glucanases"/>
    <property type="match status" value="1"/>
</dbReference>
<reference evidence="4 5" key="1">
    <citation type="journal article" date="2018" name="Cell">
        <title>The Chara Genome: Secondary Complexity and Implications for Plant Terrestrialization.</title>
        <authorList>
            <person name="Nishiyama T."/>
            <person name="Sakayama H."/>
            <person name="Vries J.D."/>
            <person name="Buschmann H."/>
            <person name="Saint-Marcoux D."/>
            <person name="Ullrich K.K."/>
            <person name="Haas F.B."/>
            <person name="Vanderstraeten L."/>
            <person name="Becker D."/>
            <person name="Lang D."/>
            <person name="Vosolsobe S."/>
            <person name="Rombauts S."/>
            <person name="Wilhelmsson P.K.I."/>
            <person name="Janitza P."/>
            <person name="Kern R."/>
            <person name="Heyl A."/>
            <person name="Rumpler F."/>
            <person name="Villalobos L.I.A.C."/>
            <person name="Clay J.M."/>
            <person name="Skokan R."/>
            <person name="Toyoda A."/>
            <person name="Suzuki Y."/>
            <person name="Kagoshima H."/>
            <person name="Schijlen E."/>
            <person name="Tajeshwar N."/>
            <person name="Catarino B."/>
            <person name="Hetherington A.J."/>
            <person name="Saltykova A."/>
            <person name="Bonnot C."/>
            <person name="Breuninger H."/>
            <person name="Symeonidi A."/>
            <person name="Radhakrishnan G.V."/>
            <person name="Van Nieuwerburgh F."/>
            <person name="Deforce D."/>
            <person name="Chang C."/>
            <person name="Karol K.G."/>
            <person name="Hedrich R."/>
            <person name="Ulvskov P."/>
            <person name="Glockner G."/>
            <person name="Delwiche C.F."/>
            <person name="Petrasek J."/>
            <person name="Van de Peer Y."/>
            <person name="Friml J."/>
            <person name="Beilby M."/>
            <person name="Dolan L."/>
            <person name="Kohara Y."/>
            <person name="Sugano S."/>
            <person name="Fujiyama A."/>
            <person name="Delaux P.-M."/>
            <person name="Quint M."/>
            <person name="TheiBen G."/>
            <person name="Hagemann M."/>
            <person name="Harholt J."/>
            <person name="Dunand C."/>
            <person name="Zachgo S."/>
            <person name="Langdale J."/>
            <person name="Maumus F."/>
            <person name="Straeten D.V.D."/>
            <person name="Gould S.B."/>
            <person name="Rensing S.A."/>
        </authorList>
    </citation>
    <scope>NUCLEOTIDE SEQUENCE [LARGE SCALE GENOMIC DNA]</scope>
    <source>
        <strain evidence="4 5">S276</strain>
    </source>
</reference>
<dbReference type="FunFam" id="3.30.70.270:FF:000026">
    <property type="entry name" value="Transposon Ty3-G Gag-Pol polyprotein"/>
    <property type="match status" value="1"/>
</dbReference>
<evidence type="ECO:0000313" key="4">
    <source>
        <dbReference type="EMBL" id="GBG71527.1"/>
    </source>
</evidence>
<feature type="coiled-coil region" evidence="2">
    <location>
        <begin position="292"/>
        <end position="348"/>
    </location>
</feature>
<dbReference type="Gramene" id="GBG71527">
    <property type="protein sequence ID" value="GBG71527"/>
    <property type="gene ID" value="CBR_g8945"/>
</dbReference>
<dbReference type="InterPro" id="IPR043502">
    <property type="entry name" value="DNA/RNA_pol_sf"/>
</dbReference>
<evidence type="ECO:0000256" key="2">
    <source>
        <dbReference type="SAM" id="Coils"/>
    </source>
</evidence>
<organism evidence="4 5">
    <name type="scientific">Chara braunii</name>
    <name type="common">Braun's stonewort</name>
    <dbReference type="NCBI Taxonomy" id="69332"/>
    <lineage>
        <taxon>Eukaryota</taxon>
        <taxon>Viridiplantae</taxon>
        <taxon>Streptophyta</taxon>
        <taxon>Charophyceae</taxon>
        <taxon>Charales</taxon>
        <taxon>Characeae</taxon>
        <taxon>Chara</taxon>
    </lineage>
</organism>
<name>A0A388KNB6_CHABU</name>
<dbReference type="InterPro" id="IPR041577">
    <property type="entry name" value="RT_RNaseH_2"/>
</dbReference>
<dbReference type="Pfam" id="PF17919">
    <property type="entry name" value="RT_RNaseH_2"/>
    <property type="match status" value="1"/>
</dbReference>
<evidence type="ECO:0000313" key="5">
    <source>
        <dbReference type="Proteomes" id="UP000265515"/>
    </source>
</evidence>
<gene>
    <name evidence="4" type="ORF">CBR_g8945</name>
</gene>
<dbReference type="InterPro" id="IPR050951">
    <property type="entry name" value="Retrovirus_Pol_polyprotein"/>
</dbReference>
<dbReference type="SUPFAM" id="SSF56672">
    <property type="entry name" value="DNA/RNA polymerases"/>
    <property type="match status" value="1"/>
</dbReference>
<dbReference type="PANTHER" id="PTHR37984:SF5">
    <property type="entry name" value="PROTEIN NYNRIN-LIKE"/>
    <property type="match status" value="1"/>
</dbReference>
<accession>A0A388KNB6</accession>
<dbReference type="Pfam" id="PF13385">
    <property type="entry name" value="Laminin_G_3"/>
    <property type="match status" value="1"/>
</dbReference>
<feature type="domain" description="Reverse transcriptase/retrotransposon-derived protein RNase H-like" evidence="3">
    <location>
        <begin position="570"/>
        <end position="667"/>
    </location>
</feature>
<dbReference type="InterPro" id="IPR013320">
    <property type="entry name" value="ConA-like_dom_sf"/>
</dbReference>
<keyword evidence="5" id="KW-1185">Reference proteome</keyword>
<dbReference type="Gene3D" id="3.30.70.270">
    <property type="match status" value="2"/>
</dbReference>
<evidence type="ECO:0000259" key="3">
    <source>
        <dbReference type="Pfam" id="PF17919"/>
    </source>
</evidence>
<keyword evidence="1" id="KW-0511">Multifunctional enzyme</keyword>
<dbReference type="InterPro" id="IPR043128">
    <property type="entry name" value="Rev_trsase/Diguanyl_cyclase"/>
</dbReference>
<dbReference type="PANTHER" id="PTHR37984">
    <property type="entry name" value="PROTEIN CBG26694"/>
    <property type="match status" value="1"/>
</dbReference>
<dbReference type="Proteomes" id="UP000265515">
    <property type="component" value="Unassembled WGS sequence"/>
</dbReference>
<protein>
    <recommendedName>
        <fullName evidence="3">Reverse transcriptase/retrotransposon-derived protein RNase H-like domain-containing protein</fullName>
    </recommendedName>
</protein>
<dbReference type="GO" id="GO:0003824">
    <property type="term" value="F:catalytic activity"/>
    <property type="evidence" value="ECO:0007669"/>
    <property type="project" value="UniProtKB-KW"/>
</dbReference>
<dbReference type="Gene3D" id="2.60.120.200">
    <property type="match status" value="1"/>
</dbReference>
<sequence length="677" mass="76926">MLRSMLFRTMLRTMLRTMDFAASKILFWNRWHYVTGTYDGRFIRVYVDGVEGRKTALQDAQLDHDGYLSIGGAEFDPFAGVIDELRLWNKACTEEEVRQHMVRPLEGGEEGLVGYWKFDEGGGHTAYDFTSFRNHAVLGYGRRRPRWNASSAPVLVHCAVSEGKPSEIRLGGIAEAGVEPVPFVVSTPTIGKLYRVLEGLGAKVAITRSQIPLYIPSFTVLFAPPNRASMMKGEQACAIFEFKVHDGSRPSSFSSQVMIDCVANASQCASPASPPMGPSSCWGLRTKEKSPAAILKERKEKKEAKKQALLEAHAAKKKKLEEEMEKLKKEEEEKLKEVEEEEEEEEIPLVRTVRRKERGESSGVSEDEKKLENMVSEWVANLSLGEDEEALMYIPQDKRDVVMAEIKVLTDPLEQQAVEEEKILEWKLRLRRQRRRRISPATDLEKELVAAAEQHTNALTQGDLQSKVDAIAKSIDVLWKLREANFKINAKKCEWAKTHVLYMGHVLDGDGIKLEDSKIVAIRDWPTPCTLTELRSFLGLANYYRKFVRNFSTIAASLRRLLKKEAIRKWDKDCTSALKKLKRALIEYPVLKVADPSLPFVVTTDASQYGIGDVLQQDDGNGYRPVEFMSARMPSEKVATSTYQRELYALRQALEHWRHFLLGRHFKCIHTTRREGG</sequence>
<evidence type="ECO:0000256" key="1">
    <source>
        <dbReference type="ARBA" id="ARBA00023268"/>
    </source>
</evidence>
<dbReference type="OrthoDB" id="89765at2759"/>